<keyword evidence="1" id="KW-0472">Membrane</keyword>
<evidence type="ECO:0000256" key="1">
    <source>
        <dbReference type="SAM" id="Phobius"/>
    </source>
</evidence>
<accession>A0A7W6JX75</accession>
<protein>
    <submittedName>
        <fullName evidence="2">Uncharacterized protein</fullName>
    </submittedName>
</protein>
<keyword evidence="3" id="KW-1185">Reference proteome</keyword>
<comment type="caution">
    <text evidence="2">The sequence shown here is derived from an EMBL/GenBank/DDBJ whole genome shotgun (WGS) entry which is preliminary data.</text>
</comment>
<dbReference type="Proteomes" id="UP000557392">
    <property type="component" value="Unassembled WGS sequence"/>
</dbReference>
<organism evidence="2 3">
    <name type="scientific">Sphingomonas kyeonggiensis</name>
    <dbReference type="NCBI Taxonomy" id="1268553"/>
    <lineage>
        <taxon>Bacteria</taxon>
        <taxon>Pseudomonadati</taxon>
        <taxon>Pseudomonadota</taxon>
        <taxon>Alphaproteobacteria</taxon>
        <taxon>Sphingomonadales</taxon>
        <taxon>Sphingomonadaceae</taxon>
        <taxon>Sphingomonas</taxon>
    </lineage>
</organism>
<gene>
    <name evidence="2" type="ORF">GGR46_003729</name>
</gene>
<proteinExistence type="predicted"/>
<evidence type="ECO:0000313" key="3">
    <source>
        <dbReference type="Proteomes" id="UP000557392"/>
    </source>
</evidence>
<name>A0A7W6JX75_9SPHN</name>
<dbReference type="EMBL" id="JACIEH010000003">
    <property type="protein sequence ID" value="MBB4100157.1"/>
    <property type="molecule type" value="Genomic_DNA"/>
</dbReference>
<dbReference type="AlphaFoldDB" id="A0A7W6JX75"/>
<sequence>MLVALLGLWCMLMLAEGTPAGRLMRRALVEWPAAQLARIRRGAVISWALLGAIALLCFWFLEEDGLRLFTMAMPEIAGWISMFEISALVDALVVTAAAASSLRLGTVRGWVAARLPMGRRTTRARRVRPVERSAANDDEDGALALAA</sequence>
<evidence type="ECO:0000313" key="2">
    <source>
        <dbReference type="EMBL" id="MBB4100157.1"/>
    </source>
</evidence>
<reference evidence="2 3" key="1">
    <citation type="submission" date="2020-08" db="EMBL/GenBank/DDBJ databases">
        <title>Genomic Encyclopedia of Type Strains, Phase IV (KMG-IV): sequencing the most valuable type-strain genomes for metagenomic binning, comparative biology and taxonomic classification.</title>
        <authorList>
            <person name="Goeker M."/>
        </authorList>
    </citation>
    <scope>NUCLEOTIDE SEQUENCE [LARGE SCALE GENOMIC DNA]</scope>
    <source>
        <strain evidence="2 3">DSM 101806</strain>
    </source>
</reference>
<keyword evidence="1" id="KW-0812">Transmembrane</keyword>
<dbReference type="RefSeq" id="WP_183999478.1">
    <property type="nucleotide sequence ID" value="NZ_JACIEH010000003.1"/>
</dbReference>
<feature type="transmembrane region" description="Helical" evidence="1">
    <location>
        <begin position="41"/>
        <end position="61"/>
    </location>
</feature>
<keyword evidence="1" id="KW-1133">Transmembrane helix</keyword>